<protein>
    <submittedName>
        <fullName evidence="2">Uncharacterized protein</fullName>
    </submittedName>
</protein>
<keyword evidence="1" id="KW-0732">Signal</keyword>
<organism evidence="2 3">
    <name type="scientific">Mucilaginibacter gracilis</name>
    <dbReference type="NCBI Taxonomy" id="423350"/>
    <lineage>
        <taxon>Bacteria</taxon>
        <taxon>Pseudomonadati</taxon>
        <taxon>Bacteroidota</taxon>
        <taxon>Sphingobacteriia</taxon>
        <taxon>Sphingobacteriales</taxon>
        <taxon>Sphingobacteriaceae</taxon>
        <taxon>Mucilaginibacter</taxon>
    </lineage>
</organism>
<accession>A0A495J2R9</accession>
<comment type="caution">
    <text evidence="2">The sequence shown here is derived from an EMBL/GenBank/DDBJ whole genome shotgun (WGS) entry which is preliminary data.</text>
</comment>
<evidence type="ECO:0000313" key="3">
    <source>
        <dbReference type="Proteomes" id="UP000268007"/>
    </source>
</evidence>
<dbReference type="Proteomes" id="UP000268007">
    <property type="component" value="Unassembled WGS sequence"/>
</dbReference>
<reference evidence="2 3" key="1">
    <citation type="submission" date="2018-10" db="EMBL/GenBank/DDBJ databases">
        <title>Genomic Encyclopedia of Archaeal and Bacterial Type Strains, Phase II (KMG-II): from individual species to whole genera.</title>
        <authorList>
            <person name="Goeker M."/>
        </authorList>
    </citation>
    <scope>NUCLEOTIDE SEQUENCE [LARGE SCALE GENOMIC DNA]</scope>
    <source>
        <strain evidence="2 3">DSM 18602</strain>
    </source>
</reference>
<feature type="signal peptide" evidence="1">
    <location>
        <begin position="1"/>
        <end position="23"/>
    </location>
</feature>
<evidence type="ECO:0000256" key="1">
    <source>
        <dbReference type="SAM" id="SignalP"/>
    </source>
</evidence>
<dbReference type="RefSeq" id="WP_147425664.1">
    <property type="nucleotide sequence ID" value="NZ_RBKU01000001.1"/>
</dbReference>
<name>A0A495J2R9_9SPHI</name>
<keyword evidence="3" id="KW-1185">Reference proteome</keyword>
<proteinExistence type="predicted"/>
<feature type="chain" id="PRO_5019752411" evidence="1">
    <location>
        <begin position="24"/>
        <end position="172"/>
    </location>
</feature>
<evidence type="ECO:0000313" key="2">
    <source>
        <dbReference type="EMBL" id="RKR83276.1"/>
    </source>
</evidence>
<gene>
    <name evidence="2" type="ORF">BDD43_3480</name>
</gene>
<sequence>MLNATLQHRWKSILLAFALTALAVLSSCGKHQDGYYIASKNVTRIIQINTDATAYSITSAPDIVTFTTQSVNPNLPNYRQYLLSGTSTNNGTSFTLSFHTDIVGSGIYVLDGSQFTTSSKTYISLAAKSTDRVSEIKIDDSGKVYSGNFSFYSFNKVAQTDSVFLTGAYSVK</sequence>
<dbReference type="EMBL" id="RBKU01000001">
    <property type="protein sequence ID" value="RKR83276.1"/>
    <property type="molecule type" value="Genomic_DNA"/>
</dbReference>
<dbReference type="AlphaFoldDB" id="A0A495J2R9"/>